<feature type="region of interest" description="Disordered" evidence="1">
    <location>
        <begin position="1"/>
        <end position="38"/>
    </location>
</feature>
<gene>
    <name evidence="2" type="ORF">E2C01_084514</name>
</gene>
<proteinExistence type="predicted"/>
<comment type="caution">
    <text evidence="2">The sequence shown here is derived from an EMBL/GenBank/DDBJ whole genome shotgun (WGS) entry which is preliminary data.</text>
</comment>
<organism evidence="2 3">
    <name type="scientific">Portunus trituberculatus</name>
    <name type="common">Swimming crab</name>
    <name type="synonym">Neptunus trituberculatus</name>
    <dbReference type="NCBI Taxonomy" id="210409"/>
    <lineage>
        <taxon>Eukaryota</taxon>
        <taxon>Metazoa</taxon>
        <taxon>Ecdysozoa</taxon>
        <taxon>Arthropoda</taxon>
        <taxon>Crustacea</taxon>
        <taxon>Multicrustacea</taxon>
        <taxon>Malacostraca</taxon>
        <taxon>Eumalacostraca</taxon>
        <taxon>Eucarida</taxon>
        <taxon>Decapoda</taxon>
        <taxon>Pleocyemata</taxon>
        <taxon>Brachyura</taxon>
        <taxon>Eubrachyura</taxon>
        <taxon>Portunoidea</taxon>
        <taxon>Portunidae</taxon>
        <taxon>Portuninae</taxon>
        <taxon>Portunus</taxon>
    </lineage>
</organism>
<dbReference type="EMBL" id="VSRR010081448">
    <property type="protein sequence ID" value="MPC89560.1"/>
    <property type="molecule type" value="Genomic_DNA"/>
</dbReference>
<dbReference type="Proteomes" id="UP000324222">
    <property type="component" value="Unassembled WGS sequence"/>
</dbReference>
<evidence type="ECO:0000313" key="2">
    <source>
        <dbReference type="EMBL" id="MPC89560.1"/>
    </source>
</evidence>
<reference evidence="2 3" key="1">
    <citation type="submission" date="2019-05" db="EMBL/GenBank/DDBJ databases">
        <title>Another draft genome of Portunus trituberculatus and its Hox gene families provides insights of decapod evolution.</title>
        <authorList>
            <person name="Jeong J.-H."/>
            <person name="Song I."/>
            <person name="Kim S."/>
            <person name="Choi T."/>
            <person name="Kim D."/>
            <person name="Ryu S."/>
            <person name="Kim W."/>
        </authorList>
    </citation>
    <scope>NUCLEOTIDE SEQUENCE [LARGE SCALE GENOMIC DNA]</scope>
    <source>
        <tissue evidence="2">Muscle</tissue>
    </source>
</reference>
<accession>A0A5B7IYG8</accession>
<protein>
    <submittedName>
        <fullName evidence="2">Uncharacterized protein</fullName>
    </submittedName>
</protein>
<sequence>MEWVVSSSIRVGRMEEEEEGGGKGQEGEGGDGGNELEVMHGGFMHGVCERVCGCIAKSRRDG</sequence>
<evidence type="ECO:0000313" key="3">
    <source>
        <dbReference type="Proteomes" id="UP000324222"/>
    </source>
</evidence>
<evidence type="ECO:0000256" key="1">
    <source>
        <dbReference type="SAM" id="MobiDB-lite"/>
    </source>
</evidence>
<dbReference type="AlphaFoldDB" id="A0A5B7IYG8"/>
<name>A0A5B7IYG8_PORTR</name>
<keyword evidence="3" id="KW-1185">Reference proteome</keyword>